<dbReference type="InterPro" id="IPR046960">
    <property type="entry name" value="PPR_At4g14850-like_plant"/>
</dbReference>
<comment type="caution">
    <text evidence="1">The sequence shown here is derived from an EMBL/GenBank/DDBJ whole genome shotgun (WGS) entry which is preliminary data.</text>
</comment>
<dbReference type="Pfam" id="PF20431">
    <property type="entry name" value="E_motif"/>
    <property type="match status" value="1"/>
</dbReference>
<evidence type="ECO:0008006" key="3">
    <source>
        <dbReference type="Google" id="ProtNLM"/>
    </source>
</evidence>
<evidence type="ECO:0000313" key="1">
    <source>
        <dbReference type="EMBL" id="KAL2340097.1"/>
    </source>
</evidence>
<dbReference type="PANTHER" id="PTHR47926">
    <property type="entry name" value="PENTATRICOPEPTIDE REPEAT-CONTAINING PROTEIN"/>
    <property type="match status" value="1"/>
</dbReference>
<evidence type="ECO:0000313" key="2">
    <source>
        <dbReference type="Proteomes" id="UP001603857"/>
    </source>
</evidence>
<sequence>MAMKKTASYQLGFRGPTPTQNMVHQVLVIRCHIFGLCLDLVRVSGGGHPVSELDDRFDQFRLEGTRRCREGALKHEECERQRDFNGGVEVLLRKKGVDVLHGRDEELGGVVWVHEHFVSHCGREEALDVAASTPTRARPLGPQRTTRGAVAAFRDACNCARFRQRQRRIPTIVFHGVGDVFVDAEAEELQGLGEVFNKMIGSREGEGNEPYIILSFCSLVHVGLVDEGFKHFKSMREVYGLVPPMEHFSCMVDFLGRASDVNKIKDFIKTMPVDPNALIWRTILGACCRANSQNSKLGRRAAQLLIELEPRNAVNYVLLSNMHAAGGNWEDVAEARWAMKNATMKKEAGCSWVNMKDGV</sequence>
<proteinExistence type="predicted"/>
<dbReference type="InterPro" id="IPR046848">
    <property type="entry name" value="E_motif"/>
</dbReference>
<dbReference type="Proteomes" id="UP001603857">
    <property type="component" value="Unassembled WGS sequence"/>
</dbReference>
<organism evidence="1 2">
    <name type="scientific">Flemingia macrophylla</name>
    <dbReference type="NCBI Taxonomy" id="520843"/>
    <lineage>
        <taxon>Eukaryota</taxon>
        <taxon>Viridiplantae</taxon>
        <taxon>Streptophyta</taxon>
        <taxon>Embryophyta</taxon>
        <taxon>Tracheophyta</taxon>
        <taxon>Spermatophyta</taxon>
        <taxon>Magnoliopsida</taxon>
        <taxon>eudicotyledons</taxon>
        <taxon>Gunneridae</taxon>
        <taxon>Pentapetalae</taxon>
        <taxon>rosids</taxon>
        <taxon>fabids</taxon>
        <taxon>Fabales</taxon>
        <taxon>Fabaceae</taxon>
        <taxon>Papilionoideae</taxon>
        <taxon>50 kb inversion clade</taxon>
        <taxon>NPAAA clade</taxon>
        <taxon>indigoferoid/millettioid clade</taxon>
        <taxon>Phaseoleae</taxon>
        <taxon>Flemingia</taxon>
    </lineage>
</organism>
<dbReference type="PANTHER" id="PTHR47926:SF390">
    <property type="entry name" value="TETRATRICOPEPTIDE REPEAT-LIKE SUPERFAMILY PROTEIN"/>
    <property type="match status" value="1"/>
</dbReference>
<keyword evidence="2" id="KW-1185">Reference proteome</keyword>
<gene>
    <name evidence="1" type="ORF">Fmac_008037</name>
</gene>
<protein>
    <recommendedName>
        <fullName evidence="3">Pentatricopeptide repeat-containing protein</fullName>
    </recommendedName>
</protein>
<accession>A0ABD1MX54</accession>
<name>A0ABD1MX54_9FABA</name>
<dbReference type="AlphaFoldDB" id="A0ABD1MX54"/>
<dbReference type="EMBL" id="JBGMDY010000003">
    <property type="protein sequence ID" value="KAL2340097.1"/>
    <property type="molecule type" value="Genomic_DNA"/>
</dbReference>
<dbReference type="InterPro" id="IPR011990">
    <property type="entry name" value="TPR-like_helical_dom_sf"/>
</dbReference>
<dbReference type="Gene3D" id="1.25.40.10">
    <property type="entry name" value="Tetratricopeptide repeat domain"/>
    <property type="match status" value="1"/>
</dbReference>
<reference evidence="1 2" key="1">
    <citation type="submission" date="2024-08" db="EMBL/GenBank/DDBJ databases">
        <title>Insights into the chromosomal genome structure of Flemingia macrophylla.</title>
        <authorList>
            <person name="Ding Y."/>
            <person name="Zhao Y."/>
            <person name="Bi W."/>
            <person name="Wu M."/>
            <person name="Zhao G."/>
            <person name="Gong Y."/>
            <person name="Li W."/>
            <person name="Zhang P."/>
        </authorList>
    </citation>
    <scope>NUCLEOTIDE SEQUENCE [LARGE SCALE GENOMIC DNA]</scope>
    <source>
        <strain evidence="1">DYQJB</strain>
        <tissue evidence="1">Leaf</tissue>
    </source>
</reference>